<feature type="compositionally biased region" description="Low complexity" evidence="1">
    <location>
        <begin position="17"/>
        <end position="27"/>
    </location>
</feature>
<dbReference type="Proteomes" id="UP000265515">
    <property type="component" value="Unassembled WGS sequence"/>
</dbReference>
<sequence length="385" mass="42023">MPLTSSFVVTGRSGCETATTTGTTTTTMPCAWKRPNSSSRRRSLTSSGLSTEGCRSCFFEVAAFKARQAEVAAANSSRITQRKAERMRTRRETISLHGNWRCPPCHSSLSAPSSSSSFSSLSFHRSPLVHTRGLLPLNTIGVIVTTTDDRRKMSFGRTNQLEKRTGSVVTVMAGRIKFSSSLAVDIPLREHPEVSFDQYILDRPRLFHAMFPDRSRSQRLDEETWRIFMLPITFIFLSARPVVDMRIWNEDASSFSVAIARRAGMVNGTAKKAAHTLCLQATRCKLEGLDFIMKPSDFILGVNGVLFADRSAGSTRLKGSVALSVDLGSIPEAISATPQPLIEGVGDLVGCLPPNILMSISIATLKSQLSLAADSAEYHCLPITS</sequence>
<gene>
    <name evidence="2" type="ORF">CBR_g51334</name>
</gene>
<reference evidence="2 3" key="1">
    <citation type="journal article" date="2018" name="Cell">
        <title>The Chara Genome: Secondary Complexity and Implications for Plant Terrestrialization.</title>
        <authorList>
            <person name="Nishiyama T."/>
            <person name="Sakayama H."/>
            <person name="Vries J.D."/>
            <person name="Buschmann H."/>
            <person name="Saint-Marcoux D."/>
            <person name="Ullrich K.K."/>
            <person name="Haas F.B."/>
            <person name="Vanderstraeten L."/>
            <person name="Becker D."/>
            <person name="Lang D."/>
            <person name="Vosolsobe S."/>
            <person name="Rombauts S."/>
            <person name="Wilhelmsson P.K.I."/>
            <person name="Janitza P."/>
            <person name="Kern R."/>
            <person name="Heyl A."/>
            <person name="Rumpler F."/>
            <person name="Villalobos L.I.A.C."/>
            <person name="Clay J.M."/>
            <person name="Skokan R."/>
            <person name="Toyoda A."/>
            <person name="Suzuki Y."/>
            <person name="Kagoshima H."/>
            <person name="Schijlen E."/>
            <person name="Tajeshwar N."/>
            <person name="Catarino B."/>
            <person name="Hetherington A.J."/>
            <person name="Saltykova A."/>
            <person name="Bonnot C."/>
            <person name="Breuninger H."/>
            <person name="Symeonidi A."/>
            <person name="Radhakrishnan G.V."/>
            <person name="Van Nieuwerburgh F."/>
            <person name="Deforce D."/>
            <person name="Chang C."/>
            <person name="Karol K.G."/>
            <person name="Hedrich R."/>
            <person name="Ulvskov P."/>
            <person name="Glockner G."/>
            <person name="Delwiche C.F."/>
            <person name="Petrasek J."/>
            <person name="Van de Peer Y."/>
            <person name="Friml J."/>
            <person name="Beilby M."/>
            <person name="Dolan L."/>
            <person name="Kohara Y."/>
            <person name="Sugano S."/>
            <person name="Fujiyama A."/>
            <person name="Delaux P.-M."/>
            <person name="Quint M."/>
            <person name="TheiBen G."/>
            <person name="Hagemann M."/>
            <person name="Harholt J."/>
            <person name="Dunand C."/>
            <person name="Zachgo S."/>
            <person name="Langdale J."/>
            <person name="Maumus F."/>
            <person name="Straeten D.V.D."/>
            <person name="Gould S.B."/>
            <person name="Rensing S.A."/>
        </authorList>
    </citation>
    <scope>NUCLEOTIDE SEQUENCE [LARGE SCALE GENOMIC DNA]</scope>
    <source>
        <strain evidence="2 3">S276</strain>
    </source>
</reference>
<accession>A0A388M8N7</accession>
<dbReference type="Gramene" id="GBG90829">
    <property type="protein sequence ID" value="GBG90829"/>
    <property type="gene ID" value="CBR_g51334"/>
</dbReference>
<protein>
    <submittedName>
        <fullName evidence="2">Uncharacterized protein</fullName>
    </submittedName>
</protein>
<organism evidence="2 3">
    <name type="scientific">Chara braunii</name>
    <name type="common">Braun's stonewort</name>
    <dbReference type="NCBI Taxonomy" id="69332"/>
    <lineage>
        <taxon>Eukaryota</taxon>
        <taxon>Viridiplantae</taxon>
        <taxon>Streptophyta</taxon>
        <taxon>Charophyceae</taxon>
        <taxon>Charales</taxon>
        <taxon>Characeae</taxon>
        <taxon>Chara</taxon>
    </lineage>
</organism>
<evidence type="ECO:0000256" key="1">
    <source>
        <dbReference type="SAM" id="MobiDB-lite"/>
    </source>
</evidence>
<name>A0A388M8N7_CHABU</name>
<comment type="caution">
    <text evidence="2">The sequence shown here is derived from an EMBL/GenBank/DDBJ whole genome shotgun (WGS) entry which is preliminary data.</text>
</comment>
<feature type="region of interest" description="Disordered" evidence="1">
    <location>
        <begin position="17"/>
        <end position="50"/>
    </location>
</feature>
<dbReference type="PANTHER" id="PTHR34133">
    <property type="entry name" value="OS07G0633000 PROTEIN"/>
    <property type="match status" value="1"/>
</dbReference>
<dbReference type="InterPro" id="IPR018971">
    <property type="entry name" value="DUF1997"/>
</dbReference>
<evidence type="ECO:0000313" key="2">
    <source>
        <dbReference type="EMBL" id="GBG90829.1"/>
    </source>
</evidence>
<dbReference type="Pfam" id="PF09366">
    <property type="entry name" value="DUF1997"/>
    <property type="match status" value="1"/>
</dbReference>
<evidence type="ECO:0000313" key="3">
    <source>
        <dbReference type="Proteomes" id="UP000265515"/>
    </source>
</evidence>
<dbReference type="AlphaFoldDB" id="A0A388M8N7"/>
<dbReference type="OrthoDB" id="496281at2759"/>
<dbReference type="EMBL" id="BFEA01000845">
    <property type="protein sequence ID" value="GBG90829.1"/>
    <property type="molecule type" value="Genomic_DNA"/>
</dbReference>
<proteinExistence type="predicted"/>
<keyword evidence="3" id="KW-1185">Reference proteome</keyword>
<dbReference type="PANTHER" id="PTHR34133:SF8">
    <property type="entry name" value="OS07G0633000 PROTEIN"/>
    <property type="match status" value="1"/>
</dbReference>